<evidence type="ECO:0000313" key="2">
    <source>
        <dbReference type="Proteomes" id="UP000217768"/>
    </source>
</evidence>
<dbReference type="RefSeq" id="WP_009974545.1">
    <property type="nucleotide sequence ID" value="NZ_CP016396.1"/>
</dbReference>
<proteinExistence type="predicted"/>
<sequence length="62" mass="6766">MSSEYWDEEETCELCGGPVAVLMKQDYAHGGVPLRPIAQRAICLKGCVGQVISPERMLDRGA</sequence>
<name>A0A2A3A3S7_MYCAV</name>
<reference evidence="1 2" key="1">
    <citation type="submission" date="2017-08" db="EMBL/GenBank/DDBJ databases">
        <title>Phylogenetic analysis of Mycobacterium avium complex whole genomes.</title>
        <authorList>
            <person name="Caverly L.J."/>
            <person name="Spilker T."/>
            <person name="Lipuma J."/>
        </authorList>
    </citation>
    <scope>NUCLEOTIDE SEQUENCE [LARGE SCALE GENOMIC DNA]</scope>
    <source>
        <strain evidence="1 2">FLAC0165</strain>
    </source>
</reference>
<gene>
    <name evidence="1" type="ORF">CKJ66_01330</name>
</gene>
<dbReference type="AlphaFoldDB" id="A0A2A3A3S7"/>
<evidence type="ECO:0000313" key="1">
    <source>
        <dbReference type="EMBL" id="PBA28315.1"/>
    </source>
</evidence>
<organism evidence="1 2">
    <name type="scientific">Mycobacterium avium</name>
    <dbReference type="NCBI Taxonomy" id="1764"/>
    <lineage>
        <taxon>Bacteria</taxon>
        <taxon>Bacillati</taxon>
        <taxon>Actinomycetota</taxon>
        <taxon>Actinomycetes</taxon>
        <taxon>Mycobacteriales</taxon>
        <taxon>Mycobacteriaceae</taxon>
        <taxon>Mycobacterium</taxon>
        <taxon>Mycobacterium avium complex (MAC)</taxon>
    </lineage>
</organism>
<dbReference type="Proteomes" id="UP000217768">
    <property type="component" value="Unassembled WGS sequence"/>
</dbReference>
<dbReference type="OrthoDB" id="4743925at2"/>
<accession>A0A2A3A3S7</accession>
<dbReference type="GeneID" id="75268204"/>
<comment type="caution">
    <text evidence="1">The sequence shown here is derived from an EMBL/GenBank/DDBJ whole genome shotgun (WGS) entry which is preliminary data.</text>
</comment>
<protein>
    <submittedName>
        <fullName evidence="1">Uncharacterized protein</fullName>
    </submittedName>
</protein>
<dbReference type="EMBL" id="NSFD01000002">
    <property type="protein sequence ID" value="PBA28315.1"/>
    <property type="molecule type" value="Genomic_DNA"/>
</dbReference>